<accession>A0A151XFU7</accession>
<organism evidence="1 2">
    <name type="scientific">Mycetomoellerius zeteki</name>
    <dbReference type="NCBI Taxonomy" id="64791"/>
    <lineage>
        <taxon>Eukaryota</taxon>
        <taxon>Metazoa</taxon>
        <taxon>Ecdysozoa</taxon>
        <taxon>Arthropoda</taxon>
        <taxon>Hexapoda</taxon>
        <taxon>Insecta</taxon>
        <taxon>Pterygota</taxon>
        <taxon>Neoptera</taxon>
        <taxon>Endopterygota</taxon>
        <taxon>Hymenoptera</taxon>
        <taxon>Apocrita</taxon>
        <taxon>Aculeata</taxon>
        <taxon>Formicoidea</taxon>
        <taxon>Formicidae</taxon>
        <taxon>Myrmicinae</taxon>
        <taxon>Mycetomoellerius</taxon>
    </lineage>
</organism>
<name>A0A151XFU7_9HYME</name>
<sequence>VVTAINSATSSLNVFTELKPINASASVNGIVGVGVGAASTTSYFASARENDALLQRKDADRNYDLSFARVGGKNPYRSVYINNGQLNLCKKTHGTKMNKVISIIRFYLSCH</sequence>
<evidence type="ECO:0000313" key="1">
    <source>
        <dbReference type="EMBL" id="KYQ59221.1"/>
    </source>
</evidence>
<dbReference type="Proteomes" id="UP000075809">
    <property type="component" value="Unassembled WGS sequence"/>
</dbReference>
<feature type="non-terminal residue" evidence="1">
    <location>
        <position position="1"/>
    </location>
</feature>
<dbReference type="EMBL" id="KQ982182">
    <property type="protein sequence ID" value="KYQ59221.1"/>
    <property type="molecule type" value="Genomic_DNA"/>
</dbReference>
<evidence type="ECO:0000313" key="2">
    <source>
        <dbReference type="Proteomes" id="UP000075809"/>
    </source>
</evidence>
<proteinExistence type="predicted"/>
<dbReference type="AlphaFoldDB" id="A0A151XFU7"/>
<keyword evidence="2" id="KW-1185">Reference proteome</keyword>
<protein>
    <submittedName>
        <fullName evidence="1">Uncharacterized protein</fullName>
    </submittedName>
</protein>
<reference evidence="1 2" key="1">
    <citation type="submission" date="2015-09" db="EMBL/GenBank/DDBJ databases">
        <title>Trachymyrmex zeteki WGS genome.</title>
        <authorList>
            <person name="Nygaard S."/>
            <person name="Hu H."/>
            <person name="Boomsma J."/>
            <person name="Zhang G."/>
        </authorList>
    </citation>
    <scope>NUCLEOTIDE SEQUENCE [LARGE SCALE GENOMIC DNA]</scope>
    <source>
        <strain evidence="1">Tzet28-1</strain>
        <tissue evidence="1">Whole body</tissue>
    </source>
</reference>
<gene>
    <name evidence="1" type="ORF">ALC60_01807</name>
</gene>